<proteinExistence type="predicted"/>
<protein>
    <submittedName>
        <fullName evidence="1">GL13998</fullName>
    </submittedName>
</protein>
<gene>
    <name evidence="1" type="primary">Dper\GL13998</name>
    <name evidence="1" type="ORF">Dper_GL13998</name>
</gene>
<dbReference type="EMBL" id="CH479186">
    <property type="protein sequence ID" value="EDW39259.1"/>
    <property type="molecule type" value="Genomic_DNA"/>
</dbReference>
<dbReference type="Proteomes" id="UP000008744">
    <property type="component" value="Unassembled WGS sequence"/>
</dbReference>
<sequence>MMSRTEAQRSATDERHLGDEVSLVQASPFLGTILASILRQCSGQPLALATFAVDREKRAAGEAEEDEEEMCCVAATWGRLDKHYPSPRM</sequence>
<reference evidence="1 2" key="1">
    <citation type="journal article" date="2007" name="Nature">
        <title>Evolution of genes and genomes on the Drosophila phylogeny.</title>
        <authorList>
            <consortium name="Drosophila 12 Genomes Consortium"/>
            <person name="Clark A.G."/>
            <person name="Eisen M.B."/>
            <person name="Smith D.R."/>
            <person name="Bergman C.M."/>
            <person name="Oliver B."/>
            <person name="Markow T.A."/>
            <person name="Kaufman T.C."/>
            <person name="Kellis M."/>
            <person name="Gelbart W."/>
            <person name="Iyer V.N."/>
            <person name="Pollard D.A."/>
            <person name="Sackton T.B."/>
            <person name="Larracuente A.M."/>
            <person name="Singh N.D."/>
            <person name="Abad J.P."/>
            <person name="Abt D.N."/>
            <person name="Adryan B."/>
            <person name="Aguade M."/>
            <person name="Akashi H."/>
            <person name="Anderson W.W."/>
            <person name="Aquadro C.F."/>
            <person name="Ardell D.H."/>
            <person name="Arguello R."/>
            <person name="Artieri C.G."/>
            <person name="Barbash D.A."/>
            <person name="Barker D."/>
            <person name="Barsanti P."/>
            <person name="Batterham P."/>
            <person name="Batzoglou S."/>
            <person name="Begun D."/>
            <person name="Bhutkar A."/>
            <person name="Blanco E."/>
            <person name="Bosak S.A."/>
            <person name="Bradley R.K."/>
            <person name="Brand A.D."/>
            <person name="Brent M.R."/>
            <person name="Brooks A.N."/>
            <person name="Brown R.H."/>
            <person name="Butlin R.K."/>
            <person name="Caggese C."/>
            <person name="Calvi B.R."/>
            <person name="Bernardo de Carvalho A."/>
            <person name="Caspi A."/>
            <person name="Castrezana S."/>
            <person name="Celniker S.E."/>
            <person name="Chang J.L."/>
            <person name="Chapple C."/>
            <person name="Chatterji S."/>
            <person name="Chinwalla A."/>
            <person name="Civetta A."/>
            <person name="Clifton S.W."/>
            <person name="Comeron J.M."/>
            <person name="Costello J.C."/>
            <person name="Coyne J.A."/>
            <person name="Daub J."/>
            <person name="David R.G."/>
            <person name="Delcher A.L."/>
            <person name="Delehaunty K."/>
            <person name="Do C.B."/>
            <person name="Ebling H."/>
            <person name="Edwards K."/>
            <person name="Eickbush T."/>
            <person name="Evans J.D."/>
            <person name="Filipski A."/>
            <person name="Findeiss S."/>
            <person name="Freyhult E."/>
            <person name="Fulton L."/>
            <person name="Fulton R."/>
            <person name="Garcia A.C."/>
            <person name="Gardiner A."/>
            <person name="Garfield D.A."/>
            <person name="Garvin B.E."/>
            <person name="Gibson G."/>
            <person name="Gilbert D."/>
            <person name="Gnerre S."/>
            <person name="Godfrey J."/>
            <person name="Good R."/>
            <person name="Gotea V."/>
            <person name="Gravely B."/>
            <person name="Greenberg A.J."/>
            <person name="Griffiths-Jones S."/>
            <person name="Gross S."/>
            <person name="Guigo R."/>
            <person name="Gustafson E.A."/>
            <person name="Haerty W."/>
            <person name="Hahn M.W."/>
            <person name="Halligan D.L."/>
            <person name="Halpern A.L."/>
            <person name="Halter G.M."/>
            <person name="Han M.V."/>
            <person name="Heger A."/>
            <person name="Hillier L."/>
            <person name="Hinrichs A.S."/>
            <person name="Holmes I."/>
            <person name="Hoskins R.A."/>
            <person name="Hubisz M.J."/>
            <person name="Hultmark D."/>
            <person name="Huntley M.A."/>
            <person name="Jaffe D.B."/>
            <person name="Jagadeeshan S."/>
            <person name="Jeck W.R."/>
            <person name="Johnson J."/>
            <person name="Jones C.D."/>
            <person name="Jordan W.C."/>
            <person name="Karpen G.H."/>
            <person name="Kataoka E."/>
            <person name="Keightley P.D."/>
            <person name="Kheradpour P."/>
            <person name="Kirkness E.F."/>
            <person name="Koerich L.B."/>
            <person name="Kristiansen K."/>
            <person name="Kudrna D."/>
            <person name="Kulathinal R.J."/>
            <person name="Kumar S."/>
            <person name="Kwok R."/>
            <person name="Lander E."/>
            <person name="Langley C.H."/>
            <person name="Lapoint R."/>
            <person name="Lazzaro B.P."/>
            <person name="Lee S.J."/>
            <person name="Levesque L."/>
            <person name="Li R."/>
            <person name="Lin C.F."/>
            <person name="Lin M.F."/>
            <person name="Lindblad-Toh K."/>
            <person name="Llopart A."/>
            <person name="Long M."/>
            <person name="Low L."/>
            <person name="Lozovsky E."/>
            <person name="Lu J."/>
            <person name="Luo M."/>
            <person name="Machado C.A."/>
            <person name="Makalowski W."/>
            <person name="Marzo M."/>
            <person name="Matsuda M."/>
            <person name="Matzkin L."/>
            <person name="McAllister B."/>
            <person name="McBride C.S."/>
            <person name="McKernan B."/>
            <person name="McKernan K."/>
            <person name="Mendez-Lago M."/>
            <person name="Minx P."/>
            <person name="Mollenhauer M.U."/>
            <person name="Montooth K."/>
            <person name="Mount S.M."/>
            <person name="Mu X."/>
            <person name="Myers E."/>
            <person name="Negre B."/>
            <person name="Newfeld S."/>
            <person name="Nielsen R."/>
            <person name="Noor M.A."/>
            <person name="O'Grady P."/>
            <person name="Pachter L."/>
            <person name="Papaceit M."/>
            <person name="Parisi M.J."/>
            <person name="Parisi M."/>
            <person name="Parts L."/>
            <person name="Pedersen J.S."/>
            <person name="Pesole G."/>
            <person name="Phillippy A.M."/>
            <person name="Ponting C.P."/>
            <person name="Pop M."/>
            <person name="Porcelli D."/>
            <person name="Powell J.R."/>
            <person name="Prohaska S."/>
            <person name="Pruitt K."/>
            <person name="Puig M."/>
            <person name="Quesneville H."/>
            <person name="Ram K.R."/>
            <person name="Rand D."/>
            <person name="Rasmussen M.D."/>
            <person name="Reed L.K."/>
            <person name="Reenan R."/>
            <person name="Reily A."/>
            <person name="Remington K.A."/>
            <person name="Rieger T.T."/>
            <person name="Ritchie M.G."/>
            <person name="Robin C."/>
            <person name="Rogers Y.H."/>
            <person name="Rohde C."/>
            <person name="Rozas J."/>
            <person name="Rubenfield M.J."/>
            <person name="Ruiz A."/>
            <person name="Russo S."/>
            <person name="Salzberg S.L."/>
            <person name="Sanchez-Gracia A."/>
            <person name="Saranga D.J."/>
            <person name="Sato H."/>
            <person name="Schaeffer S.W."/>
            <person name="Schatz M.C."/>
            <person name="Schlenke T."/>
            <person name="Schwartz R."/>
            <person name="Segarra C."/>
            <person name="Singh R.S."/>
            <person name="Sirot L."/>
            <person name="Sirota M."/>
            <person name="Sisneros N.B."/>
            <person name="Smith C.D."/>
            <person name="Smith T.F."/>
            <person name="Spieth J."/>
            <person name="Stage D.E."/>
            <person name="Stark A."/>
            <person name="Stephan W."/>
            <person name="Strausberg R.L."/>
            <person name="Strempel S."/>
            <person name="Sturgill D."/>
            <person name="Sutton G."/>
            <person name="Sutton G.G."/>
            <person name="Tao W."/>
            <person name="Teichmann S."/>
            <person name="Tobari Y.N."/>
            <person name="Tomimura Y."/>
            <person name="Tsolas J.M."/>
            <person name="Valente V.L."/>
            <person name="Venter E."/>
            <person name="Venter J.C."/>
            <person name="Vicario S."/>
            <person name="Vieira F.G."/>
            <person name="Vilella A.J."/>
            <person name="Villasante A."/>
            <person name="Walenz B."/>
            <person name="Wang J."/>
            <person name="Wasserman M."/>
            <person name="Watts T."/>
            <person name="Wilson D."/>
            <person name="Wilson R.K."/>
            <person name="Wing R.A."/>
            <person name="Wolfner M.F."/>
            <person name="Wong A."/>
            <person name="Wong G.K."/>
            <person name="Wu C.I."/>
            <person name="Wu G."/>
            <person name="Yamamoto D."/>
            <person name="Yang H.P."/>
            <person name="Yang S.P."/>
            <person name="Yorke J.A."/>
            <person name="Yoshida K."/>
            <person name="Zdobnov E."/>
            <person name="Zhang P."/>
            <person name="Zhang Y."/>
            <person name="Zimin A.V."/>
            <person name="Baldwin J."/>
            <person name="Abdouelleil A."/>
            <person name="Abdulkadir J."/>
            <person name="Abebe A."/>
            <person name="Abera B."/>
            <person name="Abreu J."/>
            <person name="Acer S.C."/>
            <person name="Aftuck L."/>
            <person name="Alexander A."/>
            <person name="An P."/>
            <person name="Anderson E."/>
            <person name="Anderson S."/>
            <person name="Arachi H."/>
            <person name="Azer M."/>
            <person name="Bachantsang P."/>
            <person name="Barry A."/>
            <person name="Bayul T."/>
            <person name="Berlin A."/>
            <person name="Bessette D."/>
            <person name="Bloom T."/>
            <person name="Blye J."/>
            <person name="Boguslavskiy L."/>
            <person name="Bonnet C."/>
            <person name="Boukhgalter B."/>
            <person name="Bourzgui I."/>
            <person name="Brown A."/>
            <person name="Cahill P."/>
            <person name="Channer S."/>
            <person name="Cheshatsang Y."/>
            <person name="Chuda L."/>
            <person name="Citroen M."/>
            <person name="Collymore A."/>
            <person name="Cooke P."/>
            <person name="Costello M."/>
            <person name="D'Aco K."/>
            <person name="Daza R."/>
            <person name="De Haan G."/>
            <person name="DeGray S."/>
            <person name="DeMaso C."/>
            <person name="Dhargay N."/>
            <person name="Dooley K."/>
            <person name="Dooley E."/>
            <person name="Doricent M."/>
            <person name="Dorje P."/>
            <person name="Dorjee K."/>
            <person name="Dupes A."/>
            <person name="Elong R."/>
            <person name="Falk J."/>
            <person name="Farina A."/>
            <person name="Faro S."/>
            <person name="Ferguson D."/>
            <person name="Fisher S."/>
            <person name="Foley C.D."/>
            <person name="Franke A."/>
            <person name="Friedrich D."/>
            <person name="Gadbois L."/>
            <person name="Gearin G."/>
            <person name="Gearin C.R."/>
            <person name="Giannoukos G."/>
            <person name="Goode T."/>
            <person name="Graham J."/>
            <person name="Grandbois E."/>
            <person name="Grewal S."/>
            <person name="Gyaltsen K."/>
            <person name="Hafez N."/>
            <person name="Hagos B."/>
            <person name="Hall J."/>
            <person name="Henson C."/>
            <person name="Hollinger A."/>
            <person name="Honan T."/>
            <person name="Huard M.D."/>
            <person name="Hughes L."/>
            <person name="Hurhula B."/>
            <person name="Husby M.E."/>
            <person name="Kamat A."/>
            <person name="Kanga B."/>
            <person name="Kashin S."/>
            <person name="Khazanovich D."/>
            <person name="Kisner P."/>
            <person name="Lance K."/>
            <person name="Lara M."/>
            <person name="Lee W."/>
            <person name="Lennon N."/>
            <person name="Letendre F."/>
            <person name="LeVine R."/>
            <person name="Lipovsky A."/>
            <person name="Liu X."/>
            <person name="Liu J."/>
            <person name="Liu S."/>
            <person name="Lokyitsang T."/>
            <person name="Lokyitsang Y."/>
            <person name="Lubonja R."/>
            <person name="Lui A."/>
            <person name="MacDonald P."/>
            <person name="Magnisalis V."/>
            <person name="Maru K."/>
            <person name="Matthews C."/>
            <person name="McCusker W."/>
            <person name="McDonough S."/>
            <person name="Mehta T."/>
            <person name="Meldrim J."/>
            <person name="Meneus L."/>
            <person name="Mihai O."/>
            <person name="Mihalev A."/>
            <person name="Mihova T."/>
            <person name="Mittelman R."/>
            <person name="Mlenga V."/>
            <person name="Montmayeur A."/>
            <person name="Mulrain L."/>
            <person name="Navidi A."/>
            <person name="Naylor J."/>
            <person name="Negash T."/>
            <person name="Nguyen T."/>
            <person name="Nguyen N."/>
            <person name="Nicol R."/>
            <person name="Norbu C."/>
            <person name="Norbu N."/>
            <person name="Novod N."/>
            <person name="O'Neill B."/>
            <person name="Osman S."/>
            <person name="Markiewicz E."/>
            <person name="Oyono O.L."/>
            <person name="Patti C."/>
            <person name="Phunkhang P."/>
            <person name="Pierre F."/>
            <person name="Priest M."/>
            <person name="Raghuraman S."/>
            <person name="Rege F."/>
            <person name="Reyes R."/>
            <person name="Rise C."/>
            <person name="Rogov P."/>
            <person name="Ross K."/>
            <person name="Ryan E."/>
            <person name="Settipalli S."/>
            <person name="Shea T."/>
            <person name="Sherpa N."/>
            <person name="Shi L."/>
            <person name="Shih D."/>
            <person name="Sparrow T."/>
            <person name="Spaulding J."/>
            <person name="Stalker J."/>
            <person name="Stange-Thomann N."/>
            <person name="Stavropoulos S."/>
            <person name="Stone C."/>
            <person name="Strader C."/>
            <person name="Tesfaye S."/>
            <person name="Thomson T."/>
            <person name="Thoulutsang Y."/>
            <person name="Thoulutsang D."/>
            <person name="Topham K."/>
            <person name="Topping I."/>
            <person name="Tsamla T."/>
            <person name="Vassiliev H."/>
            <person name="Vo A."/>
            <person name="Wangchuk T."/>
            <person name="Wangdi T."/>
            <person name="Weiand M."/>
            <person name="Wilkinson J."/>
            <person name="Wilson A."/>
            <person name="Yadav S."/>
            <person name="Young G."/>
            <person name="Yu Q."/>
            <person name="Zembek L."/>
            <person name="Zhong D."/>
            <person name="Zimmer A."/>
            <person name="Zwirko Z."/>
            <person name="Jaffe D.B."/>
            <person name="Alvarez P."/>
            <person name="Brockman W."/>
            <person name="Butler J."/>
            <person name="Chin C."/>
            <person name="Gnerre S."/>
            <person name="Grabherr M."/>
            <person name="Kleber M."/>
            <person name="Mauceli E."/>
            <person name="MacCallum I."/>
        </authorList>
    </citation>
    <scope>NUCLEOTIDE SEQUENCE [LARGE SCALE GENOMIC DNA]</scope>
    <source>
        <strain evidence="2">MSH-3 / Tucson 14011-0111.49</strain>
    </source>
</reference>
<accession>B4GND3</accession>
<organism evidence="2">
    <name type="scientific">Drosophila persimilis</name>
    <name type="common">Fruit fly</name>
    <dbReference type="NCBI Taxonomy" id="7234"/>
    <lineage>
        <taxon>Eukaryota</taxon>
        <taxon>Metazoa</taxon>
        <taxon>Ecdysozoa</taxon>
        <taxon>Arthropoda</taxon>
        <taxon>Hexapoda</taxon>
        <taxon>Insecta</taxon>
        <taxon>Pterygota</taxon>
        <taxon>Neoptera</taxon>
        <taxon>Endopterygota</taxon>
        <taxon>Diptera</taxon>
        <taxon>Brachycera</taxon>
        <taxon>Muscomorpha</taxon>
        <taxon>Ephydroidea</taxon>
        <taxon>Drosophilidae</taxon>
        <taxon>Drosophila</taxon>
        <taxon>Sophophora</taxon>
    </lineage>
</organism>
<dbReference type="AlphaFoldDB" id="B4GND3"/>
<keyword evidence="2" id="KW-1185">Reference proteome</keyword>
<dbReference type="HOGENOM" id="CLU_2457145_0_0_1"/>
<name>B4GND3_DROPE</name>
<evidence type="ECO:0000313" key="2">
    <source>
        <dbReference type="Proteomes" id="UP000008744"/>
    </source>
</evidence>
<evidence type="ECO:0000313" key="1">
    <source>
        <dbReference type="EMBL" id="EDW39259.1"/>
    </source>
</evidence>